<proteinExistence type="inferred from homology"/>
<reference evidence="15 16" key="1">
    <citation type="submission" date="2020-11" db="EMBL/GenBank/DDBJ databases">
        <title>Complete genome sequence for Salinimonas sp. strain G2-b.</title>
        <authorList>
            <person name="Park S.-J."/>
        </authorList>
    </citation>
    <scope>NUCLEOTIDE SEQUENCE [LARGE SCALE GENOMIC DNA]</scope>
    <source>
        <strain evidence="15 16">G2-b</strain>
    </source>
</reference>
<dbReference type="InterPro" id="IPR046348">
    <property type="entry name" value="SIS_dom_sf"/>
</dbReference>
<keyword evidence="16" id="KW-1185">Reference proteome</keyword>
<comment type="pathway">
    <text evidence="7 13">Amino-sugar metabolism; 1,6-anhydro-N-acetylmuramate degradation.</text>
</comment>
<comment type="similarity">
    <text evidence="8 13">Belongs to the GCKR-like family. MurNAc-6-P etherase subfamily.</text>
</comment>
<dbReference type="UniPathway" id="UPA00343"/>
<dbReference type="InterPro" id="IPR001347">
    <property type="entry name" value="SIS_dom"/>
</dbReference>
<dbReference type="UniPathway" id="UPA00544"/>
<dbReference type="SUPFAM" id="SSF53697">
    <property type="entry name" value="SIS domain"/>
    <property type="match status" value="1"/>
</dbReference>
<dbReference type="InterPro" id="IPR040190">
    <property type="entry name" value="MURQ/GCKR"/>
</dbReference>
<organism evidence="15 16">
    <name type="scientific">Salinimonas marina</name>
    <dbReference type="NCBI Taxonomy" id="2785918"/>
    <lineage>
        <taxon>Bacteria</taxon>
        <taxon>Pseudomonadati</taxon>
        <taxon>Pseudomonadota</taxon>
        <taxon>Gammaproteobacteria</taxon>
        <taxon>Alteromonadales</taxon>
        <taxon>Alteromonadaceae</taxon>
        <taxon>Alteromonas/Salinimonas group</taxon>
        <taxon>Salinimonas</taxon>
    </lineage>
</organism>
<dbReference type="InterPro" id="IPR005488">
    <property type="entry name" value="Etherase_MurQ"/>
</dbReference>
<dbReference type="AlphaFoldDB" id="A0A7S9DWR5"/>
<dbReference type="Pfam" id="PF20741">
    <property type="entry name" value="GKRP-like_C"/>
    <property type="match status" value="1"/>
</dbReference>
<dbReference type="KEGG" id="smaa:IT774_14785"/>
<dbReference type="CDD" id="cd05007">
    <property type="entry name" value="SIS_Etherase"/>
    <property type="match status" value="1"/>
</dbReference>
<dbReference type="UniPathway" id="UPA00342"/>
<comment type="subunit">
    <text evidence="1 13">Homodimer.</text>
</comment>
<evidence type="ECO:0000256" key="13">
    <source>
        <dbReference type="HAMAP-Rule" id="MF_00068"/>
    </source>
</evidence>
<evidence type="ECO:0000256" key="10">
    <source>
        <dbReference type="ARBA" id="ARBA00070061"/>
    </source>
</evidence>
<evidence type="ECO:0000256" key="2">
    <source>
        <dbReference type="ARBA" id="ARBA00023239"/>
    </source>
</evidence>
<dbReference type="GO" id="GO:0097173">
    <property type="term" value="P:N-acetylmuramic acid catabolic process"/>
    <property type="evidence" value="ECO:0007669"/>
    <property type="project" value="UniProtKB-UniPathway"/>
</dbReference>
<dbReference type="GO" id="GO:0097175">
    <property type="term" value="P:1,6-anhydro-N-acetyl-beta-muramic acid catabolic process"/>
    <property type="evidence" value="ECO:0007669"/>
    <property type="project" value="UniProtKB-UniRule"/>
</dbReference>
<dbReference type="Pfam" id="PF22645">
    <property type="entry name" value="GKRP_SIS_N"/>
    <property type="match status" value="1"/>
</dbReference>
<protein>
    <recommendedName>
        <fullName evidence="10 13">N-acetylmuramic acid 6-phosphate etherase</fullName>
        <shortName evidence="13">MurNAc-6-P etherase</shortName>
        <ecNumber evidence="9 13">4.2.1.126</ecNumber>
    </recommendedName>
    <alternativeName>
        <fullName evidence="12 13">N-acetylmuramic acid 6-phosphate hydrolase</fullName>
    </alternativeName>
    <alternativeName>
        <fullName evidence="11 13">N-acetylmuramic acid 6-phosphate lyase</fullName>
    </alternativeName>
</protein>
<evidence type="ECO:0000256" key="6">
    <source>
        <dbReference type="ARBA" id="ARBA00060532"/>
    </source>
</evidence>
<dbReference type="FunFam" id="3.40.50.10490:FF:000014">
    <property type="entry name" value="N-acetylmuramic acid 6-phosphate etherase"/>
    <property type="match status" value="1"/>
</dbReference>
<dbReference type="NCBIfam" id="NF003915">
    <property type="entry name" value="PRK05441.1"/>
    <property type="match status" value="1"/>
</dbReference>
<dbReference type="GO" id="GO:0016803">
    <property type="term" value="F:ether hydrolase activity"/>
    <property type="evidence" value="ECO:0007669"/>
    <property type="project" value="TreeGrafter"/>
</dbReference>
<evidence type="ECO:0000256" key="4">
    <source>
        <dbReference type="ARBA" id="ARBA00037880"/>
    </source>
</evidence>
<evidence type="ECO:0000256" key="7">
    <source>
        <dbReference type="ARBA" id="ARBA00060595"/>
    </source>
</evidence>
<evidence type="ECO:0000256" key="12">
    <source>
        <dbReference type="ARBA" id="ARBA00084049"/>
    </source>
</evidence>
<evidence type="ECO:0000256" key="3">
    <source>
        <dbReference type="ARBA" id="ARBA00023277"/>
    </source>
</evidence>
<dbReference type="GO" id="GO:0046348">
    <property type="term" value="P:amino sugar catabolic process"/>
    <property type="evidence" value="ECO:0007669"/>
    <property type="project" value="InterPro"/>
</dbReference>
<comment type="catalytic activity">
    <reaction evidence="5 13">
        <text>N-acetyl-D-muramate 6-phosphate + H2O = N-acetyl-D-glucosamine 6-phosphate + (R)-lactate</text>
        <dbReference type="Rhea" id="RHEA:26410"/>
        <dbReference type="ChEBI" id="CHEBI:15377"/>
        <dbReference type="ChEBI" id="CHEBI:16004"/>
        <dbReference type="ChEBI" id="CHEBI:57513"/>
        <dbReference type="ChEBI" id="CHEBI:58722"/>
        <dbReference type="EC" id="4.2.1.126"/>
    </reaction>
</comment>
<comment type="miscellaneous">
    <text evidence="13">A lyase-type mechanism (elimination/hydration) is suggested for the cleavage of the lactyl ether bond of MurNAc 6-phosphate, with the formation of an alpha,beta-unsaturated aldehyde intermediate with (E)-stereochemistry, followed by the syn addition of water to give product.</text>
</comment>
<dbReference type="PROSITE" id="PS51464">
    <property type="entry name" value="SIS"/>
    <property type="match status" value="1"/>
</dbReference>
<evidence type="ECO:0000313" key="16">
    <source>
        <dbReference type="Proteomes" id="UP000595095"/>
    </source>
</evidence>
<dbReference type="PROSITE" id="PS01272">
    <property type="entry name" value="GCKR"/>
    <property type="match status" value="1"/>
</dbReference>
<evidence type="ECO:0000256" key="5">
    <source>
        <dbReference type="ARBA" id="ARBA00051747"/>
    </source>
</evidence>
<dbReference type="GO" id="GO:0097367">
    <property type="term" value="F:carbohydrate derivative binding"/>
    <property type="evidence" value="ECO:0007669"/>
    <property type="project" value="InterPro"/>
</dbReference>
<feature type="active site" description="Proton donor" evidence="13">
    <location>
        <position position="92"/>
    </location>
</feature>
<name>A0A7S9DWR5_9ALTE</name>
<evidence type="ECO:0000259" key="14">
    <source>
        <dbReference type="PROSITE" id="PS51464"/>
    </source>
</evidence>
<evidence type="ECO:0000256" key="9">
    <source>
        <dbReference type="ARBA" id="ARBA00067056"/>
    </source>
</evidence>
<gene>
    <name evidence="13 15" type="primary">murQ</name>
    <name evidence="15" type="ORF">IT774_14785</name>
</gene>
<comment type="function">
    <text evidence="13">Specifically catalyzes the cleavage of the D-lactyl ether substituent of MurNAc 6-phosphate, producing GlcNAc 6-phosphate and D-lactate. Together with AnmK, is also required for the utilization of anhydro-N-acetylmuramic acid (anhMurNAc) either imported from the medium or derived from its own cell wall murein, and thus plays a role in cell wall recycling.</text>
</comment>
<sequence length="307" mass="31923">MSNQHADIMQQLNDLLSEGRNPDTLHIDTGSSLDIVSAINREDHKVAPAVATQLPALAQAVDLTEAQLRLGGRLIYIGAGTSGRLGILDAVECRPTFSVPDHLVVGLIAGGKTAIEHAVEGAEDNRAQGAADLTAINLTANDVVVGLSASGRTPYVAGALQYASEQGCGTIAIACSPNSQILSLAQIAICPQVGPEALTGSTRLKSGTAQKLVLNTLSTAVMIRLGKTYSNLMVDVHASNNKLRARAVRIVMQATDCDEASALQALKAANGQAKVAILMLLSQCSAAQAEHTLARHQGGLRASLEQE</sequence>
<comment type="pathway">
    <text evidence="6 13">Amino-sugar metabolism; N-acetylmuramate degradation.</text>
</comment>
<keyword evidence="2 13" id="KW-0456">Lyase</keyword>
<dbReference type="GO" id="GO:0009254">
    <property type="term" value="P:peptidoglycan turnover"/>
    <property type="evidence" value="ECO:0007669"/>
    <property type="project" value="UniProtKB-UniRule"/>
</dbReference>
<dbReference type="Proteomes" id="UP000595095">
    <property type="component" value="Chromosome"/>
</dbReference>
<dbReference type="EC" id="4.2.1.126" evidence="9 13"/>
<dbReference type="Gene3D" id="3.40.50.10490">
    <property type="entry name" value="Glucose-6-phosphate isomerase like protein, domain 1"/>
    <property type="match status" value="1"/>
</dbReference>
<feature type="domain" description="SIS" evidence="14">
    <location>
        <begin position="64"/>
        <end position="227"/>
    </location>
</feature>
<dbReference type="NCBIfam" id="NF009222">
    <property type="entry name" value="PRK12570.1"/>
    <property type="match status" value="1"/>
</dbReference>
<dbReference type="GO" id="GO:0016835">
    <property type="term" value="F:carbon-oxygen lyase activity"/>
    <property type="evidence" value="ECO:0007669"/>
    <property type="project" value="UniProtKB-UniRule"/>
</dbReference>
<dbReference type="PANTHER" id="PTHR10088">
    <property type="entry name" value="GLUCOKINASE REGULATORY PROTEIN"/>
    <property type="match status" value="1"/>
</dbReference>
<dbReference type="Gene3D" id="1.10.8.1080">
    <property type="match status" value="1"/>
</dbReference>
<comment type="pathway">
    <text evidence="4 13">Cell wall biogenesis; peptidoglycan recycling.</text>
</comment>
<accession>A0A7S9DWR5</accession>
<dbReference type="HAMAP" id="MF_00068">
    <property type="entry name" value="MurQ"/>
    <property type="match status" value="1"/>
</dbReference>
<evidence type="ECO:0000256" key="11">
    <source>
        <dbReference type="ARBA" id="ARBA00077905"/>
    </source>
</evidence>
<dbReference type="RefSeq" id="WP_195810444.1">
    <property type="nucleotide sequence ID" value="NZ_CP064795.1"/>
</dbReference>
<dbReference type="PANTHER" id="PTHR10088:SF5">
    <property type="entry name" value="N-ACETYLMURAMIC ACID 6-PHOSPHATE ETHERASE"/>
    <property type="match status" value="1"/>
</dbReference>
<evidence type="ECO:0000256" key="8">
    <source>
        <dbReference type="ARBA" id="ARBA00061234"/>
    </source>
</evidence>
<dbReference type="InterPro" id="IPR005486">
    <property type="entry name" value="Glucokinase_regulatory_CS"/>
</dbReference>
<evidence type="ECO:0000313" key="15">
    <source>
        <dbReference type="EMBL" id="QPG05354.1"/>
    </source>
</evidence>
<keyword evidence="3 13" id="KW-0119">Carbohydrate metabolism</keyword>
<dbReference type="FunFam" id="1.10.8.1080:FF:000001">
    <property type="entry name" value="N-acetylmuramic acid 6-phosphate etherase"/>
    <property type="match status" value="1"/>
</dbReference>
<evidence type="ECO:0000256" key="1">
    <source>
        <dbReference type="ARBA" id="ARBA00011738"/>
    </source>
</evidence>
<dbReference type="NCBIfam" id="TIGR00274">
    <property type="entry name" value="N-acetylmuramic acid 6-phosphate etherase"/>
    <property type="match status" value="1"/>
</dbReference>
<dbReference type="EMBL" id="CP064795">
    <property type="protein sequence ID" value="QPG05354.1"/>
    <property type="molecule type" value="Genomic_DNA"/>
</dbReference>
<feature type="active site" evidence="13">
    <location>
        <position position="123"/>
    </location>
</feature>